<feature type="transmembrane region" description="Helical" evidence="10">
    <location>
        <begin position="77"/>
        <end position="97"/>
    </location>
</feature>
<dbReference type="GO" id="GO:0086077">
    <property type="term" value="F:gap junction channel activity involved in AV node cell-bundle of His cell electrical coupling"/>
    <property type="evidence" value="ECO:0007669"/>
    <property type="project" value="TreeGrafter"/>
</dbReference>
<reference evidence="14" key="1">
    <citation type="journal article" date="2006" name="Science">
        <title>Ancient noncoding elements conserved in the human genome.</title>
        <authorList>
            <person name="Venkatesh B."/>
            <person name="Kirkness E.F."/>
            <person name="Loh Y.H."/>
            <person name="Halpern A.L."/>
            <person name="Lee A.P."/>
            <person name="Johnson J."/>
            <person name="Dandona N."/>
            <person name="Viswanathan L.D."/>
            <person name="Tay A."/>
            <person name="Venter J.C."/>
            <person name="Strausberg R.L."/>
            <person name="Brenner S."/>
        </authorList>
    </citation>
    <scope>NUCLEOTIDE SEQUENCE [LARGE SCALE GENOMIC DNA]</scope>
</reference>
<evidence type="ECO:0000256" key="1">
    <source>
        <dbReference type="ARBA" id="ARBA00004610"/>
    </source>
</evidence>
<evidence type="ECO:0000256" key="4">
    <source>
        <dbReference type="ARBA" id="ARBA00022692"/>
    </source>
</evidence>
<keyword evidence="4 9" id="KW-0812">Transmembrane</keyword>
<dbReference type="GO" id="GO:0007267">
    <property type="term" value="P:cell-cell signaling"/>
    <property type="evidence" value="ECO:0007669"/>
    <property type="project" value="TreeGrafter"/>
</dbReference>
<dbReference type="PANTHER" id="PTHR11984">
    <property type="entry name" value="CONNEXIN"/>
    <property type="match status" value="1"/>
</dbReference>
<evidence type="ECO:0000256" key="3">
    <source>
        <dbReference type="ARBA" id="ARBA00022475"/>
    </source>
</evidence>
<dbReference type="Proteomes" id="UP000314986">
    <property type="component" value="Unassembled WGS sequence"/>
</dbReference>
<comment type="function">
    <text evidence="9">One gap junction consists of a cluster of closely packed pairs of transmembrane channels, the connexons, through which materials of low MW diffuse from one cell to a neighboring cell.</text>
</comment>
<dbReference type="STRING" id="7868.ENSCMIP00000018982"/>
<keyword evidence="6" id="KW-0965">Cell junction</keyword>
<organism evidence="13 14">
    <name type="scientific">Callorhinchus milii</name>
    <name type="common">Ghost shark</name>
    <dbReference type="NCBI Taxonomy" id="7868"/>
    <lineage>
        <taxon>Eukaryota</taxon>
        <taxon>Metazoa</taxon>
        <taxon>Chordata</taxon>
        <taxon>Craniata</taxon>
        <taxon>Vertebrata</taxon>
        <taxon>Chondrichthyes</taxon>
        <taxon>Holocephali</taxon>
        <taxon>Chimaeriformes</taxon>
        <taxon>Callorhinchidae</taxon>
        <taxon>Callorhinchus</taxon>
    </lineage>
</organism>
<comment type="subunit">
    <text evidence="9">A connexon is composed of a hexamer of connexins.</text>
</comment>
<dbReference type="PRINTS" id="PR00206">
    <property type="entry name" value="CONNEXIN"/>
</dbReference>
<keyword evidence="8 10" id="KW-0472">Membrane</keyword>
<dbReference type="SMART" id="SM00037">
    <property type="entry name" value="CNX"/>
    <property type="match status" value="1"/>
</dbReference>
<feature type="domain" description="Connexin cysteine-rich" evidence="12">
    <location>
        <begin position="140"/>
        <end position="206"/>
    </location>
</feature>
<feature type="transmembrane region" description="Helical" evidence="10">
    <location>
        <begin position="185"/>
        <end position="208"/>
    </location>
</feature>
<dbReference type="Ensembl" id="ENSCMIT00000019343.1">
    <property type="protein sequence ID" value="ENSCMIP00000018982.1"/>
    <property type="gene ID" value="ENSCMIG00000008899.1"/>
</dbReference>
<name>A0A4W3HVS4_CALMI</name>
<dbReference type="PROSITE" id="PS00408">
    <property type="entry name" value="CONNEXINS_2"/>
    <property type="match status" value="1"/>
</dbReference>
<evidence type="ECO:0000256" key="7">
    <source>
        <dbReference type="ARBA" id="ARBA00022989"/>
    </source>
</evidence>
<dbReference type="GO" id="GO:0005922">
    <property type="term" value="C:connexin complex"/>
    <property type="evidence" value="ECO:0007669"/>
    <property type="project" value="InterPro"/>
</dbReference>
<reference evidence="13" key="4">
    <citation type="submission" date="2025-08" db="UniProtKB">
        <authorList>
            <consortium name="Ensembl"/>
        </authorList>
    </citation>
    <scope>IDENTIFICATION</scope>
</reference>
<dbReference type="InParanoid" id="A0A4W3HVS4"/>
<evidence type="ECO:0000256" key="5">
    <source>
        <dbReference type="ARBA" id="ARBA00022868"/>
    </source>
</evidence>
<keyword evidence="7 10" id="KW-1133">Transmembrane helix</keyword>
<evidence type="ECO:0000259" key="11">
    <source>
        <dbReference type="SMART" id="SM00037"/>
    </source>
</evidence>
<sequence length="263" mass="30062">MGEWNFLSDLLESIQAHAPMVGRIWLLLMLIFRILILGTVGGDIFEDEQEEFECNTLQPGCKQVCYSKAFPISPYRFWVFHIVILSIPALLFVVYAMHQSSKSVEKQEKIGLLQNKETPTRGTPRIRKCYIVHVLIRLLAEVGLVVSQCALYGFTIEPRFLCVSFPCPHTVDCFVSRPMEKTVFLIFYFVIGVISAVISLVELLHILLKICCKRHMHSLPLLHTAGNVKPITYHHPATQWHKEEYPNLQGGPQSDTELQIIQN</sequence>
<reference evidence="14" key="2">
    <citation type="journal article" date="2007" name="PLoS Biol.">
        <title>Survey sequencing and comparative analysis of the elephant shark (Callorhinchus milii) genome.</title>
        <authorList>
            <person name="Venkatesh B."/>
            <person name="Kirkness E.F."/>
            <person name="Loh Y.H."/>
            <person name="Halpern A.L."/>
            <person name="Lee A.P."/>
            <person name="Johnson J."/>
            <person name="Dandona N."/>
            <person name="Viswanathan L.D."/>
            <person name="Tay A."/>
            <person name="Venter J.C."/>
            <person name="Strausberg R.L."/>
            <person name="Brenner S."/>
        </authorList>
    </citation>
    <scope>NUCLEOTIDE SEQUENCE [LARGE SCALE GENOMIC DNA]</scope>
</reference>
<dbReference type="InterPro" id="IPR017990">
    <property type="entry name" value="Connexin_CS"/>
</dbReference>
<evidence type="ECO:0000256" key="9">
    <source>
        <dbReference type="RuleBase" id="RU000630"/>
    </source>
</evidence>
<feature type="transmembrane region" description="Helical" evidence="10">
    <location>
        <begin position="130"/>
        <end position="154"/>
    </location>
</feature>
<evidence type="ECO:0000256" key="8">
    <source>
        <dbReference type="ARBA" id="ARBA00023136"/>
    </source>
</evidence>
<dbReference type="Pfam" id="PF00029">
    <property type="entry name" value="Connexin"/>
    <property type="match status" value="1"/>
</dbReference>
<evidence type="ECO:0000256" key="10">
    <source>
        <dbReference type="SAM" id="Phobius"/>
    </source>
</evidence>
<dbReference type="InterPro" id="IPR038359">
    <property type="entry name" value="Connexin_N_sf"/>
</dbReference>
<evidence type="ECO:0000259" key="12">
    <source>
        <dbReference type="SMART" id="SM01089"/>
    </source>
</evidence>
<dbReference type="InterPro" id="IPR000500">
    <property type="entry name" value="Connexin"/>
</dbReference>
<dbReference type="SMART" id="SM01089">
    <property type="entry name" value="Connexin_CCC"/>
    <property type="match status" value="1"/>
</dbReference>
<dbReference type="Gene3D" id="1.20.1440.80">
    <property type="entry name" value="Gap junction channel protein cysteine-rich domain"/>
    <property type="match status" value="1"/>
</dbReference>
<dbReference type="PANTHER" id="PTHR11984:SF5">
    <property type="entry name" value="GAP JUNCTION DELTA-3 PROTEIN"/>
    <property type="match status" value="1"/>
</dbReference>
<evidence type="ECO:0000313" key="14">
    <source>
        <dbReference type="Proteomes" id="UP000314986"/>
    </source>
</evidence>
<dbReference type="InterPro" id="IPR013092">
    <property type="entry name" value="Connexin_N"/>
</dbReference>
<evidence type="ECO:0000256" key="6">
    <source>
        <dbReference type="ARBA" id="ARBA00022949"/>
    </source>
</evidence>
<comment type="similarity">
    <text evidence="9">Belongs to the connexin family.</text>
</comment>
<comment type="subcellular location">
    <subcellularLocation>
        <location evidence="1">Cell junction</location>
        <location evidence="1">Gap junction</location>
    </subcellularLocation>
    <subcellularLocation>
        <location evidence="2 9">Cell membrane</location>
        <topology evidence="2 9">Multi-pass membrane protein</topology>
    </subcellularLocation>
</comment>
<accession>A0A4W3HVS4</accession>
<dbReference type="OMA" id="YSMHQAS"/>
<feature type="transmembrane region" description="Helical" evidence="10">
    <location>
        <begin position="21"/>
        <end position="40"/>
    </location>
</feature>
<keyword evidence="14" id="KW-1185">Reference proteome</keyword>
<evidence type="ECO:0000256" key="2">
    <source>
        <dbReference type="ARBA" id="ARBA00004651"/>
    </source>
</evidence>
<feature type="domain" description="Connexin N-terminal" evidence="11">
    <location>
        <begin position="43"/>
        <end position="76"/>
    </location>
</feature>
<dbReference type="AlphaFoldDB" id="A0A4W3HVS4"/>
<protein>
    <recommendedName>
        <fullName evidence="9">Gap junction protein</fullName>
    </recommendedName>
</protein>
<dbReference type="GeneTree" id="ENSGT01150000286980"/>
<reference evidence="13" key="5">
    <citation type="submission" date="2025-09" db="UniProtKB">
        <authorList>
            <consortium name="Ensembl"/>
        </authorList>
    </citation>
    <scope>IDENTIFICATION</scope>
</reference>
<reference evidence="14" key="3">
    <citation type="journal article" date="2014" name="Nature">
        <title>Elephant shark genome provides unique insights into gnathostome evolution.</title>
        <authorList>
            <consortium name="International Elephant Shark Genome Sequencing Consortium"/>
            <person name="Venkatesh B."/>
            <person name="Lee A.P."/>
            <person name="Ravi V."/>
            <person name="Maurya A.K."/>
            <person name="Lian M.M."/>
            <person name="Swann J.B."/>
            <person name="Ohta Y."/>
            <person name="Flajnik M.F."/>
            <person name="Sutoh Y."/>
            <person name="Kasahara M."/>
            <person name="Hoon S."/>
            <person name="Gangu V."/>
            <person name="Roy S.W."/>
            <person name="Irimia M."/>
            <person name="Korzh V."/>
            <person name="Kondrychyn I."/>
            <person name="Lim Z.W."/>
            <person name="Tay B.H."/>
            <person name="Tohari S."/>
            <person name="Kong K.W."/>
            <person name="Ho S."/>
            <person name="Lorente-Galdos B."/>
            <person name="Quilez J."/>
            <person name="Marques-Bonet T."/>
            <person name="Raney B.J."/>
            <person name="Ingham P.W."/>
            <person name="Tay A."/>
            <person name="Hillier L.W."/>
            <person name="Minx P."/>
            <person name="Boehm T."/>
            <person name="Wilson R.K."/>
            <person name="Brenner S."/>
            <person name="Warren W.C."/>
        </authorList>
    </citation>
    <scope>NUCLEOTIDE SEQUENCE [LARGE SCALE GENOMIC DNA]</scope>
</reference>
<keyword evidence="5 9" id="KW-0303">Gap junction</keyword>
<keyword evidence="3" id="KW-1003">Cell membrane</keyword>
<dbReference type="InterPro" id="IPR019570">
    <property type="entry name" value="Connexin_CCC"/>
</dbReference>
<proteinExistence type="inferred from homology"/>
<evidence type="ECO:0000313" key="13">
    <source>
        <dbReference type="Ensembl" id="ENSCMIP00000018982.1"/>
    </source>
</evidence>